<evidence type="ECO:0008006" key="6">
    <source>
        <dbReference type="Google" id="ProtNLM"/>
    </source>
</evidence>
<dbReference type="SUPFAM" id="SSF53850">
    <property type="entry name" value="Periplasmic binding protein-like II"/>
    <property type="match status" value="1"/>
</dbReference>
<dbReference type="PANTHER" id="PTHR30061">
    <property type="entry name" value="MALTOSE-BINDING PERIPLASMIC PROTEIN"/>
    <property type="match status" value="1"/>
</dbReference>
<dbReference type="GO" id="GO:0015768">
    <property type="term" value="P:maltose transport"/>
    <property type="evidence" value="ECO:0007669"/>
    <property type="project" value="TreeGrafter"/>
</dbReference>
<dbReference type="GO" id="GO:0055052">
    <property type="term" value="C:ATP-binding cassette (ABC) transporter complex, substrate-binding subunit-containing"/>
    <property type="evidence" value="ECO:0007669"/>
    <property type="project" value="TreeGrafter"/>
</dbReference>
<evidence type="ECO:0000313" key="4">
    <source>
        <dbReference type="EMBL" id="GHO49409.1"/>
    </source>
</evidence>
<dbReference type="EMBL" id="BNJF01000005">
    <property type="protein sequence ID" value="GHO49409.1"/>
    <property type="molecule type" value="Genomic_DNA"/>
</dbReference>
<dbReference type="PANTHER" id="PTHR30061:SF50">
    <property type="entry name" value="MALTOSE_MALTODEXTRIN-BINDING PERIPLASMIC PROTEIN"/>
    <property type="match status" value="1"/>
</dbReference>
<accession>A0A8J3I4N0</accession>
<gene>
    <name evidence="4" type="ORF">KSX_75720</name>
</gene>
<organism evidence="4 5">
    <name type="scientific">Ktedonospora formicarum</name>
    <dbReference type="NCBI Taxonomy" id="2778364"/>
    <lineage>
        <taxon>Bacteria</taxon>
        <taxon>Bacillati</taxon>
        <taxon>Chloroflexota</taxon>
        <taxon>Ktedonobacteria</taxon>
        <taxon>Ktedonobacterales</taxon>
        <taxon>Ktedonobacteraceae</taxon>
        <taxon>Ktedonospora</taxon>
    </lineage>
</organism>
<dbReference type="AlphaFoldDB" id="A0A8J3I4N0"/>
<dbReference type="Gene3D" id="3.40.190.10">
    <property type="entry name" value="Periplasmic binding protein-like II"/>
    <property type="match status" value="2"/>
</dbReference>
<comment type="caution">
    <text evidence="4">The sequence shown here is derived from an EMBL/GenBank/DDBJ whole genome shotgun (WGS) entry which is preliminary data.</text>
</comment>
<evidence type="ECO:0000256" key="1">
    <source>
        <dbReference type="ARBA" id="ARBA00008520"/>
    </source>
</evidence>
<keyword evidence="2" id="KW-0813">Transport</keyword>
<protein>
    <recommendedName>
        <fullName evidence="6">Extracellular solute-binding protein</fullName>
    </recommendedName>
</protein>
<dbReference type="GO" id="GO:1901982">
    <property type="term" value="F:maltose binding"/>
    <property type="evidence" value="ECO:0007669"/>
    <property type="project" value="TreeGrafter"/>
</dbReference>
<evidence type="ECO:0000313" key="5">
    <source>
        <dbReference type="Proteomes" id="UP000612362"/>
    </source>
</evidence>
<evidence type="ECO:0000256" key="2">
    <source>
        <dbReference type="ARBA" id="ARBA00022448"/>
    </source>
</evidence>
<dbReference type="RefSeq" id="WP_220198531.1">
    <property type="nucleotide sequence ID" value="NZ_BNJF01000005.1"/>
</dbReference>
<keyword evidence="5" id="KW-1185">Reference proteome</keyword>
<evidence type="ECO:0000256" key="3">
    <source>
        <dbReference type="ARBA" id="ARBA00022729"/>
    </source>
</evidence>
<name>A0A8J3I4N0_9CHLR</name>
<dbReference type="GO" id="GO:0042956">
    <property type="term" value="P:maltodextrin transmembrane transport"/>
    <property type="evidence" value="ECO:0007669"/>
    <property type="project" value="TreeGrafter"/>
</dbReference>
<sequence>MVSEQRELLDEILVKMRVGRMKRRTFLERAAIIGLGGTAALSLLESCSEPGDVINLIWQSENDSTNTYAQLVETYNQTQGREKGIYVTWLQGPDRDSTLLTRYTTTLGTRSNTFDILSLDITYPAQFGTAKWIAPITEDMWPLNERKQHVRGPISGCTYKGKLWAAPYRIDPGVFFYRTDIVGSPPLSYDEMLDLSKEHVPAKAKYGYVWQGGQNEDLVCNFVEVLHGFGGPFWIAAAMCRLTHPRLWLLSRL</sequence>
<reference evidence="4" key="1">
    <citation type="submission" date="2020-10" db="EMBL/GenBank/DDBJ databases">
        <title>Taxonomic study of unclassified bacteria belonging to the class Ktedonobacteria.</title>
        <authorList>
            <person name="Yabe S."/>
            <person name="Wang C.M."/>
            <person name="Zheng Y."/>
            <person name="Sakai Y."/>
            <person name="Cavaletti L."/>
            <person name="Monciardini P."/>
            <person name="Donadio S."/>
        </authorList>
    </citation>
    <scope>NUCLEOTIDE SEQUENCE</scope>
    <source>
        <strain evidence="4">SOSP1-1</strain>
    </source>
</reference>
<dbReference type="Proteomes" id="UP000612362">
    <property type="component" value="Unassembled WGS sequence"/>
</dbReference>
<proteinExistence type="inferred from homology"/>
<comment type="similarity">
    <text evidence="1">Belongs to the bacterial solute-binding protein 1 family.</text>
</comment>
<keyword evidence="3" id="KW-0732">Signal</keyword>